<dbReference type="SUPFAM" id="SSF53335">
    <property type="entry name" value="S-adenosyl-L-methionine-dependent methyltransferases"/>
    <property type="match status" value="1"/>
</dbReference>
<dbReference type="Proteomes" id="UP000005387">
    <property type="component" value="Unassembled WGS sequence"/>
</dbReference>
<organism evidence="2 3">
    <name type="scientific">Paenibacillus curdlanolyticus YK9</name>
    <dbReference type="NCBI Taxonomy" id="717606"/>
    <lineage>
        <taxon>Bacteria</taxon>
        <taxon>Bacillati</taxon>
        <taxon>Bacillota</taxon>
        <taxon>Bacilli</taxon>
        <taxon>Bacillales</taxon>
        <taxon>Paenibacillaceae</taxon>
        <taxon>Paenibacillus</taxon>
    </lineage>
</organism>
<evidence type="ECO:0000259" key="1">
    <source>
        <dbReference type="Pfam" id="PF01170"/>
    </source>
</evidence>
<gene>
    <name evidence="2" type="ORF">PaecuDRAFT_2463</name>
</gene>
<dbReference type="OrthoDB" id="9791556at2"/>
<keyword evidence="2" id="KW-0489">Methyltransferase</keyword>
<accession>E0I9X6</accession>
<dbReference type="InterPro" id="IPR029063">
    <property type="entry name" value="SAM-dependent_MTases_sf"/>
</dbReference>
<reference evidence="2 3" key="1">
    <citation type="submission" date="2010-07" db="EMBL/GenBank/DDBJ databases">
        <title>The draft genome of Paenibacillus curdlanolyticus YK9.</title>
        <authorList>
            <consortium name="US DOE Joint Genome Institute (JGI-PGF)"/>
            <person name="Lucas S."/>
            <person name="Copeland A."/>
            <person name="Lapidus A."/>
            <person name="Cheng J.-F."/>
            <person name="Bruce D."/>
            <person name="Goodwin L."/>
            <person name="Pitluck S."/>
            <person name="Land M.L."/>
            <person name="Hauser L."/>
            <person name="Chang Y.-J."/>
            <person name="Jeffries C."/>
            <person name="Anderson I.J."/>
            <person name="Johnson E."/>
            <person name="Loganathan U."/>
            <person name="Mulhopadhyay B."/>
            <person name="Kyrpides N."/>
            <person name="Woyke T.J."/>
        </authorList>
    </citation>
    <scope>NUCLEOTIDE SEQUENCE [LARGE SCALE GENOMIC DNA]</scope>
    <source>
        <strain evidence="2 3">YK9</strain>
    </source>
</reference>
<name>E0I9X6_9BACL</name>
<dbReference type="STRING" id="717606.PaecuDRAFT_2463"/>
<keyword evidence="3" id="KW-1185">Reference proteome</keyword>
<dbReference type="GO" id="GO:0030488">
    <property type="term" value="P:tRNA methylation"/>
    <property type="evidence" value="ECO:0007669"/>
    <property type="project" value="TreeGrafter"/>
</dbReference>
<sequence length="328" mass="35786">MANKQQFESQQQLGYVYTFACHEDEEALCGLELRTLLGAAPHGRVVESRMSVEPSRSPFIKLRIAIEAESAKLEGLIEQAADYVLQGRTFKIIYADAGQPDAPQPAFEERQAIARRIGASIRGTANLKAPDQLIGVAYANGRWILGQAVEGEAVWLKHNRKPQPYSTALSTRVARAVANIAVPEPDGVTAVDPCCGIGTVVIEALSMGIAMRGFDRNPLASRGARANLAHFGYSAELASKADMLTLEGRYDAAVLDLPYNLCSKLPEEEERAMLTRLKQLAPRAVIIGTSPLDSKLEQIGWRIMGSCEVRKSAFVRYVYLTVADKPKG</sequence>
<proteinExistence type="predicted"/>
<dbReference type="PANTHER" id="PTHR14911">
    <property type="entry name" value="THUMP DOMAIN-CONTAINING"/>
    <property type="match status" value="1"/>
</dbReference>
<protein>
    <submittedName>
        <fullName evidence="2">Putative RNA methylase</fullName>
    </submittedName>
</protein>
<keyword evidence="2" id="KW-0808">Transferase</keyword>
<dbReference type="Pfam" id="PF01170">
    <property type="entry name" value="UPF0020"/>
    <property type="match status" value="1"/>
</dbReference>
<evidence type="ECO:0000313" key="3">
    <source>
        <dbReference type="Proteomes" id="UP000005387"/>
    </source>
</evidence>
<dbReference type="RefSeq" id="WP_006038457.1">
    <property type="nucleotide sequence ID" value="NZ_AEDD01000006.1"/>
</dbReference>
<dbReference type="InterPro" id="IPR000241">
    <property type="entry name" value="RlmKL-like_Mtase"/>
</dbReference>
<evidence type="ECO:0000313" key="2">
    <source>
        <dbReference type="EMBL" id="EFM10553.1"/>
    </source>
</evidence>
<dbReference type="Gene3D" id="3.40.50.150">
    <property type="entry name" value="Vaccinia Virus protein VP39"/>
    <property type="match status" value="1"/>
</dbReference>
<dbReference type="eggNOG" id="COG1041">
    <property type="taxonomic scope" value="Bacteria"/>
</dbReference>
<dbReference type="AlphaFoldDB" id="E0I9X6"/>
<feature type="domain" description="Ribosomal RNA large subunit methyltransferase K/L-like methyltransferase" evidence="1">
    <location>
        <begin position="161"/>
        <end position="260"/>
    </location>
</feature>
<dbReference type="PANTHER" id="PTHR14911:SF13">
    <property type="entry name" value="TRNA (GUANINE(6)-N2)-METHYLTRANSFERASE THUMP3"/>
    <property type="match status" value="1"/>
</dbReference>
<dbReference type="GO" id="GO:0016423">
    <property type="term" value="F:tRNA (guanine) methyltransferase activity"/>
    <property type="evidence" value="ECO:0007669"/>
    <property type="project" value="TreeGrafter"/>
</dbReference>
<dbReference type="EMBL" id="AEDD01000006">
    <property type="protein sequence ID" value="EFM10553.1"/>
    <property type="molecule type" value="Genomic_DNA"/>
</dbReference>